<dbReference type="OrthoDB" id="9801686at2"/>
<dbReference type="GO" id="GO:0004478">
    <property type="term" value="F:methionine adenosyltransferase activity"/>
    <property type="evidence" value="ECO:0007669"/>
    <property type="project" value="UniProtKB-UniRule"/>
</dbReference>
<dbReference type="GO" id="GO:0005524">
    <property type="term" value="F:ATP binding"/>
    <property type="evidence" value="ECO:0007669"/>
    <property type="project" value="UniProtKB-UniRule"/>
</dbReference>
<comment type="subunit">
    <text evidence="10">Homotetramer; dimer of dimers.</text>
</comment>
<accession>A0A0R1VLR9</accession>
<gene>
    <name evidence="10" type="primary">metK</name>
    <name evidence="16" type="ORF">FC89_GL001192</name>
</gene>
<dbReference type="FunFam" id="3.30.300.10:FF:000003">
    <property type="entry name" value="S-adenosylmethionine synthase"/>
    <property type="match status" value="1"/>
</dbReference>
<dbReference type="Pfam" id="PF02772">
    <property type="entry name" value="S-AdoMet_synt_M"/>
    <property type="match status" value="1"/>
</dbReference>
<evidence type="ECO:0000256" key="4">
    <source>
        <dbReference type="ARBA" id="ARBA00022679"/>
    </source>
</evidence>
<comment type="subcellular location">
    <subcellularLocation>
        <location evidence="10 11">Cytoplasm</location>
    </subcellularLocation>
</comment>
<comment type="function">
    <text evidence="10">Catalyzes the formation of S-adenosylmethionine (AdoMet) from methionine and ATP. The overall synthetic reaction is composed of two sequential steps, AdoMet formation and the subsequent tripolyphosphate hydrolysis which occurs prior to release of AdoMet from the enzyme.</text>
</comment>
<dbReference type="EC" id="2.5.1.6" evidence="10"/>
<feature type="binding site" evidence="10">
    <location>
        <position position="236"/>
    </location>
    <ligand>
        <name>L-methionine</name>
        <dbReference type="ChEBI" id="CHEBI:57844"/>
        <note>ligand shared between two neighboring subunits</note>
    </ligand>
</feature>
<comment type="cofactor">
    <cofactor evidence="10">
        <name>K(+)</name>
        <dbReference type="ChEBI" id="CHEBI:29103"/>
    </cofactor>
    <text evidence="10">Binds 1 potassium ion per subunit.</text>
</comment>
<feature type="binding site" description="in other chain" evidence="10">
    <location>
        <begin position="161"/>
        <end position="163"/>
    </location>
    <ligand>
        <name>ATP</name>
        <dbReference type="ChEBI" id="CHEBI:30616"/>
        <note>ligand shared between two neighboring subunits</note>
    </ligand>
</feature>
<comment type="caution">
    <text evidence="16">The sequence shown here is derived from an EMBL/GenBank/DDBJ whole genome shotgun (WGS) entry which is preliminary data.</text>
</comment>
<evidence type="ECO:0000256" key="5">
    <source>
        <dbReference type="ARBA" id="ARBA00022723"/>
    </source>
</evidence>
<evidence type="ECO:0000256" key="3">
    <source>
        <dbReference type="ARBA" id="ARBA00022563"/>
    </source>
</evidence>
<feature type="binding site" description="in other chain" evidence="10">
    <location>
        <begin position="227"/>
        <end position="228"/>
    </location>
    <ligand>
        <name>ATP</name>
        <dbReference type="ChEBI" id="CHEBI:30616"/>
        <note>ligand shared between two neighboring subunits</note>
    </ligand>
</feature>
<keyword evidence="17" id="KW-1185">Reference proteome</keyword>
<evidence type="ECO:0000256" key="8">
    <source>
        <dbReference type="ARBA" id="ARBA00022842"/>
    </source>
</evidence>
<feature type="binding site" evidence="10">
    <location>
        <position position="236"/>
    </location>
    <ligand>
        <name>ATP</name>
        <dbReference type="ChEBI" id="CHEBI:30616"/>
        <note>ligand shared between two neighboring subunits</note>
    </ligand>
</feature>
<dbReference type="InterPro" id="IPR022636">
    <property type="entry name" value="S-AdoMet_synthetase_sfam"/>
</dbReference>
<feature type="binding site" evidence="10">
    <location>
        <position position="41"/>
    </location>
    <ligand>
        <name>K(+)</name>
        <dbReference type="ChEBI" id="CHEBI:29103"/>
    </ligand>
</feature>
<dbReference type="GO" id="GO:0000287">
    <property type="term" value="F:magnesium ion binding"/>
    <property type="evidence" value="ECO:0007669"/>
    <property type="project" value="UniProtKB-UniRule"/>
</dbReference>
<keyword evidence="10" id="KW-0963">Cytoplasm</keyword>
<feature type="region of interest" description="Flexible loop" evidence="10">
    <location>
        <begin position="97"/>
        <end position="107"/>
    </location>
</feature>
<keyword evidence="8 10" id="KW-0460">Magnesium</keyword>
<evidence type="ECO:0000313" key="16">
    <source>
        <dbReference type="EMBL" id="KRM06319.1"/>
    </source>
</evidence>
<keyword evidence="4 10" id="KW-0808">Transferase</keyword>
<dbReference type="NCBIfam" id="TIGR01034">
    <property type="entry name" value="metK"/>
    <property type="match status" value="1"/>
</dbReference>
<evidence type="ECO:0000256" key="12">
    <source>
        <dbReference type="RuleBase" id="RU004462"/>
    </source>
</evidence>
<protein>
    <recommendedName>
        <fullName evidence="10">S-adenosylmethionine synthase</fullName>
        <shortName evidence="10">AdoMet synthase</shortName>
        <ecNumber evidence="10">2.5.1.6</ecNumber>
    </recommendedName>
    <alternativeName>
        <fullName evidence="10">MAT</fullName>
    </alternativeName>
    <alternativeName>
        <fullName evidence="10">Methionine adenosyltransferase</fullName>
    </alternativeName>
</protein>
<evidence type="ECO:0000313" key="17">
    <source>
        <dbReference type="Proteomes" id="UP000051451"/>
    </source>
</evidence>
<feature type="binding site" evidence="10">
    <location>
        <position position="259"/>
    </location>
    <ligand>
        <name>ATP</name>
        <dbReference type="ChEBI" id="CHEBI:30616"/>
        <note>ligand shared between two neighboring subunits</note>
    </ligand>
</feature>
<dbReference type="GO" id="GO:0006730">
    <property type="term" value="P:one-carbon metabolic process"/>
    <property type="evidence" value="ECO:0007669"/>
    <property type="project" value="UniProtKB-KW"/>
</dbReference>
<dbReference type="PATRIC" id="fig|1423750.3.peg.1219"/>
<keyword evidence="7 10" id="KW-0067">ATP-binding</keyword>
<evidence type="ECO:0000259" key="13">
    <source>
        <dbReference type="Pfam" id="PF00438"/>
    </source>
</evidence>
<evidence type="ECO:0000256" key="9">
    <source>
        <dbReference type="ARBA" id="ARBA00022958"/>
    </source>
</evidence>
<dbReference type="InterPro" id="IPR022628">
    <property type="entry name" value="S-AdoMet_synt_N"/>
</dbReference>
<dbReference type="InterPro" id="IPR002133">
    <property type="entry name" value="S-AdoMet_synthetase"/>
</dbReference>
<sequence length="383" mass="42387">MKKVAAESVTEGHPDKVCDQLSDCLLDAYLQKDANAKVALECMISKNLLLVSGEVSSKETINYERVIRNKLLSIGYDDVKKGFDAKKCAIEINVHAQSPDISLGVKKESGHIGAGDQGTVYGYATSETPDLIPMPIYLANKLAKIIDQYRHTQRLSYLRPDGKTQVVVIYDKNNIPIGLDSITLSVQHDPLISEERLRNDLFEKVIRENIAEKFLRNTKILINPTGRFVVGGPEADTGLTGRKIFVDTYGCGFPHGGGAFSGKDPTKVDRSAAYMARFVAKNIVAAGLAARCLISLTYVIGIEKPVNVNLDTFGTEKISYGLLNEFINRIFDFSPSEIISTLHLRQPIYSSTAIYGHFKAGYEYPWESTKIACLLKMLLKVDR</sequence>
<feature type="domain" description="S-adenosylmethionine synthetase N-terminal" evidence="13">
    <location>
        <begin position="5"/>
        <end position="99"/>
    </location>
</feature>
<dbReference type="InterPro" id="IPR022629">
    <property type="entry name" value="S-AdoMet_synt_central"/>
</dbReference>
<comment type="cofactor">
    <cofactor evidence="10">
        <name>Mg(2+)</name>
        <dbReference type="ChEBI" id="CHEBI:18420"/>
    </cofactor>
    <text evidence="10">Binds 2 divalent ions per subunit.</text>
</comment>
<feature type="domain" description="S-adenosylmethionine synthetase central" evidence="14">
    <location>
        <begin position="112"/>
        <end position="228"/>
    </location>
</feature>
<evidence type="ECO:0000256" key="1">
    <source>
        <dbReference type="ARBA" id="ARBA00005224"/>
    </source>
</evidence>
<dbReference type="Gene3D" id="3.30.300.10">
    <property type="match status" value="3"/>
</dbReference>
<evidence type="ECO:0000256" key="7">
    <source>
        <dbReference type="ARBA" id="ARBA00022840"/>
    </source>
</evidence>
<proteinExistence type="inferred from homology"/>
<dbReference type="Pfam" id="PF02773">
    <property type="entry name" value="S-AdoMet_synt_C"/>
    <property type="match status" value="1"/>
</dbReference>
<evidence type="ECO:0000259" key="14">
    <source>
        <dbReference type="Pfam" id="PF02772"/>
    </source>
</evidence>
<feature type="binding site" evidence="10">
    <location>
        <position position="263"/>
    </location>
    <ligand>
        <name>ATP</name>
        <dbReference type="ChEBI" id="CHEBI:30616"/>
        <note>ligand shared between two neighboring subunits</note>
    </ligand>
</feature>
<dbReference type="InterPro" id="IPR022631">
    <property type="entry name" value="ADOMET_SYNTHASE_CS"/>
</dbReference>
<evidence type="ECO:0000256" key="11">
    <source>
        <dbReference type="RuleBase" id="RU000542"/>
    </source>
</evidence>
<evidence type="ECO:0000256" key="6">
    <source>
        <dbReference type="ARBA" id="ARBA00022741"/>
    </source>
</evidence>
<comment type="similarity">
    <text evidence="2 10 12">Belongs to the AdoMet synthase family.</text>
</comment>
<keyword evidence="3 10" id="KW-0554">One-carbon metabolism</keyword>
<feature type="binding site" evidence="10">
    <location>
        <position position="15"/>
    </location>
    <ligand>
        <name>Mg(2+)</name>
        <dbReference type="ChEBI" id="CHEBI:18420"/>
    </ligand>
</feature>
<dbReference type="AlphaFoldDB" id="A0A0R1VLR9"/>
<feature type="binding site" description="in other chain" evidence="10">
    <location>
        <begin position="242"/>
        <end position="243"/>
    </location>
    <ligand>
        <name>ATP</name>
        <dbReference type="ChEBI" id="CHEBI:30616"/>
        <note>ligand shared between two neighboring subunits</note>
    </ligand>
</feature>
<dbReference type="Pfam" id="PF00438">
    <property type="entry name" value="S-AdoMet_synt_N"/>
    <property type="match status" value="1"/>
</dbReference>
<dbReference type="PIRSF" id="PIRSF000497">
    <property type="entry name" value="MAT"/>
    <property type="match status" value="1"/>
</dbReference>
<keyword evidence="5 10" id="KW-0479">Metal-binding</keyword>
<evidence type="ECO:0000256" key="10">
    <source>
        <dbReference type="HAMAP-Rule" id="MF_00086"/>
    </source>
</evidence>
<name>A0A0R1VLR9_9LACO</name>
<dbReference type="EMBL" id="AZGB01000016">
    <property type="protein sequence ID" value="KRM06319.1"/>
    <property type="molecule type" value="Genomic_DNA"/>
</dbReference>
<evidence type="ECO:0000259" key="15">
    <source>
        <dbReference type="Pfam" id="PF02773"/>
    </source>
</evidence>
<dbReference type="PROSITE" id="PS00376">
    <property type="entry name" value="ADOMET_SYNTHASE_1"/>
    <property type="match status" value="1"/>
</dbReference>
<dbReference type="GO" id="GO:0006556">
    <property type="term" value="P:S-adenosylmethionine biosynthetic process"/>
    <property type="evidence" value="ECO:0007669"/>
    <property type="project" value="UniProtKB-UniRule"/>
</dbReference>
<feature type="binding site" description="in other chain" evidence="10">
    <location>
        <position position="54"/>
    </location>
    <ligand>
        <name>L-methionine</name>
        <dbReference type="ChEBI" id="CHEBI:57844"/>
        <note>ligand shared between two neighboring subunits</note>
    </ligand>
</feature>
<feature type="domain" description="S-adenosylmethionine synthetase C-terminal" evidence="15">
    <location>
        <begin position="230"/>
        <end position="367"/>
    </location>
</feature>
<feature type="binding site" description="in other chain" evidence="10">
    <location>
        <position position="97"/>
    </location>
    <ligand>
        <name>L-methionine</name>
        <dbReference type="ChEBI" id="CHEBI:57844"/>
        <note>ligand shared between two neighboring subunits</note>
    </ligand>
</feature>
<dbReference type="HAMAP" id="MF_00086">
    <property type="entry name" value="S_AdoMet_synth1"/>
    <property type="match status" value="1"/>
</dbReference>
<reference evidence="16 17" key="1">
    <citation type="journal article" date="2015" name="Genome Announc.">
        <title>Expanding the biotechnology potential of lactobacilli through comparative genomics of 213 strains and associated genera.</title>
        <authorList>
            <person name="Sun Z."/>
            <person name="Harris H.M."/>
            <person name="McCann A."/>
            <person name="Guo C."/>
            <person name="Argimon S."/>
            <person name="Zhang W."/>
            <person name="Yang X."/>
            <person name="Jeffery I.B."/>
            <person name="Cooney J.C."/>
            <person name="Kagawa T.F."/>
            <person name="Liu W."/>
            <person name="Song Y."/>
            <person name="Salvetti E."/>
            <person name="Wrobel A."/>
            <person name="Rasinkangas P."/>
            <person name="Parkhill J."/>
            <person name="Rea M.C."/>
            <person name="O'Sullivan O."/>
            <person name="Ritari J."/>
            <person name="Douillard F.P."/>
            <person name="Paul Ross R."/>
            <person name="Yang R."/>
            <person name="Briner A.E."/>
            <person name="Felis G.E."/>
            <person name="de Vos W.M."/>
            <person name="Barrangou R."/>
            <person name="Klaenhammer T.R."/>
            <person name="Caufield P.W."/>
            <person name="Cui Y."/>
            <person name="Zhang H."/>
            <person name="O'Toole P.W."/>
        </authorList>
    </citation>
    <scope>NUCLEOTIDE SEQUENCE [LARGE SCALE GENOMIC DNA]</scope>
    <source>
        <strain evidence="16 17">DSM 18630</strain>
    </source>
</reference>
<comment type="catalytic activity">
    <reaction evidence="10">
        <text>L-methionine + ATP + H2O = S-adenosyl-L-methionine + phosphate + diphosphate</text>
        <dbReference type="Rhea" id="RHEA:21080"/>
        <dbReference type="ChEBI" id="CHEBI:15377"/>
        <dbReference type="ChEBI" id="CHEBI:30616"/>
        <dbReference type="ChEBI" id="CHEBI:33019"/>
        <dbReference type="ChEBI" id="CHEBI:43474"/>
        <dbReference type="ChEBI" id="CHEBI:57844"/>
        <dbReference type="ChEBI" id="CHEBI:59789"/>
        <dbReference type="EC" id="2.5.1.6"/>
    </reaction>
</comment>
<keyword evidence="9 10" id="KW-0630">Potassium</keyword>
<dbReference type="InterPro" id="IPR022630">
    <property type="entry name" value="S-AdoMet_synt_C"/>
</dbReference>
<feature type="binding site" description="in other chain" evidence="10">
    <location>
        <position position="267"/>
    </location>
    <ligand>
        <name>L-methionine</name>
        <dbReference type="ChEBI" id="CHEBI:57844"/>
        <note>ligand shared between two neighboring subunits</note>
    </ligand>
</feature>
<dbReference type="PROSITE" id="PS00377">
    <property type="entry name" value="ADOMET_SYNTHASE_2"/>
    <property type="match status" value="1"/>
</dbReference>
<dbReference type="UniPathway" id="UPA00315">
    <property type="reaction ID" value="UER00080"/>
</dbReference>
<dbReference type="Proteomes" id="UP000051451">
    <property type="component" value="Unassembled WGS sequence"/>
</dbReference>
<organism evidence="16 17">
    <name type="scientific">Liquorilactobacillus ghanensis DSM 18630</name>
    <dbReference type="NCBI Taxonomy" id="1423750"/>
    <lineage>
        <taxon>Bacteria</taxon>
        <taxon>Bacillati</taxon>
        <taxon>Bacillota</taxon>
        <taxon>Bacilli</taxon>
        <taxon>Lactobacillales</taxon>
        <taxon>Lactobacillaceae</taxon>
        <taxon>Liquorilactobacillus</taxon>
    </lineage>
</organism>
<feature type="binding site" description="in other chain" evidence="10">
    <location>
        <position position="13"/>
    </location>
    <ligand>
        <name>ATP</name>
        <dbReference type="ChEBI" id="CHEBI:30616"/>
        <note>ligand shared between two neighboring subunits</note>
    </ligand>
</feature>
<evidence type="ECO:0000256" key="2">
    <source>
        <dbReference type="ARBA" id="ARBA00009685"/>
    </source>
</evidence>
<dbReference type="CDD" id="cd18079">
    <property type="entry name" value="S-AdoMet_synt"/>
    <property type="match status" value="1"/>
</dbReference>
<dbReference type="PANTHER" id="PTHR11964">
    <property type="entry name" value="S-ADENOSYLMETHIONINE SYNTHETASE"/>
    <property type="match status" value="1"/>
</dbReference>
<dbReference type="GO" id="GO:0005737">
    <property type="term" value="C:cytoplasm"/>
    <property type="evidence" value="ECO:0007669"/>
    <property type="project" value="UniProtKB-SubCell"/>
</dbReference>
<keyword evidence="6 10" id="KW-0547">Nucleotide-binding</keyword>
<comment type="pathway">
    <text evidence="1 10">Amino-acid biosynthesis; S-adenosyl-L-methionine biosynthesis; S-adenosyl-L-methionine from L-methionine: step 1/1.</text>
</comment>
<dbReference type="SUPFAM" id="SSF55973">
    <property type="entry name" value="S-adenosylmethionine synthetase"/>
    <property type="match status" value="3"/>
</dbReference>
<dbReference type="STRING" id="1423750.FC89_GL001192"/>